<dbReference type="InterPro" id="IPR035906">
    <property type="entry name" value="MetI-like_sf"/>
</dbReference>
<comment type="similarity">
    <text evidence="7">Belongs to the binding-protein-dependent transport system permease family.</text>
</comment>
<feature type="transmembrane region" description="Helical" evidence="7">
    <location>
        <begin position="123"/>
        <end position="146"/>
    </location>
</feature>
<comment type="caution">
    <text evidence="9">The sequence shown here is derived from an EMBL/GenBank/DDBJ whole genome shotgun (WGS) entry which is preliminary data.</text>
</comment>
<gene>
    <name evidence="9" type="ORF">N5A92_22635</name>
</gene>
<sequence>MLQKTQDLERGVPEETVNAGTASRGTMFSFLSPAVITLAVIGIAPLVFAIWTSMRDYNLTRLQRTPFVGLENYATVLTDSVFWDAMGRTFLLLILALPVQIAAGLGIALILHRPGLTFLKTIARLSLVIPMATTYAVVGLLGQIMFNLKYGVVNQLLGFVGIAPVNWLGHPTNAFAAIVFWDVWQWTPFCALVLLAGLTTVPGEIEEAARLETKSWWTVLRYVQLPFLIPGLTAVLILRTADTLKQFDMVFTMTRGGPGSSTELISLLIQRVGFRAFDQGLASAQAMILLVITIVLSRLYIRFFYREV</sequence>
<keyword evidence="5 7" id="KW-1133">Transmembrane helix</keyword>
<dbReference type="Proteomes" id="UP001320831">
    <property type="component" value="Unassembled WGS sequence"/>
</dbReference>
<keyword evidence="6 7" id="KW-0472">Membrane</keyword>
<dbReference type="PROSITE" id="PS50928">
    <property type="entry name" value="ABC_TM1"/>
    <property type="match status" value="1"/>
</dbReference>
<keyword evidence="4 7" id="KW-0812">Transmembrane</keyword>
<dbReference type="SUPFAM" id="SSF161098">
    <property type="entry name" value="MetI-like"/>
    <property type="match status" value="1"/>
</dbReference>
<organism evidence="9 10">
    <name type="scientific">Chelativorans salis</name>
    <dbReference type="NCBI Taxonomy" id="2978478"/>
    <lineage>
        <taxon>Bacteria</taxon>
        <taxon>Pseudomonadati</taxon>
        <taxon>Pseudomonadota</taxon>
        <taxon>Alphaproteobacteria</taxon>
        <taxon>Hyphomicrobiales</taxon>
        <taxon>Phyllobacteriaceae</taxon>
        <taxon>Chelativorans</taxon>
    </lineage>
</organism>
<dbReference type="RefSeq" id="WP_260906517.1">
    <property type="nucleotide sequence ID" value="NZ_JAOCZP010000009.1"/>
</dbReference>
<reference evidence="9 10" key="1">
    <citation type="submission" date="2022-09" db="EMBL/GenBank/DDBJ databases">
        <title>Chelativorans salina sp. nov., a novel slightly halophilic bacterium isolated from a saline lake sediment enrichment.</title>
        <authorList>
            <person name="Gao L."/>
            <person name="Fang B.-Z."/>
            <person name="Li W.-J."/>
        </authorList>
    </citation>
    <scope>NUCLEOTIDE SEQUENCE [LARGE SCALE GENOMIC DNA]</scope>
    <source>
        <strain evidence="9 10">EGI FJ00035</strain>
    </source>
</reference>
<accession>A0ABT2LXB1</accession>
<feature type="transmembrane region" description="Helical" evidence="7">
    <location>
        <begin position="281"/>
        <end position="301"/>
    </location>
</feature>
<feature type="transmembrane region" description="Helical" evidence="7">
    <location>
        <begin position="219"/>
        <end position="238"/>
    </location>
</feature>
<evidence type="ECO:0000256" key="1">
    <source>
        <dbReference type="ARBA" id="ARBA00004651"/>
    </source>
</evidence>
<feature type="domain" description="ABC transmembrane type-1" evidence="8">
    <location>
        <begin position="86"/>
        <end position="300"/>
    </location>
</feature>
<dbReference type="Pfam" id="PF00528">
    <property type="entry name" value="BPD_transp_1"/>
    <property type="match status" value="1"/>
</dbReference>
<evidence type="ECO:0000256" key="6">
    <source>
        <dbReference type="ARBA" id="ARBA00023136"/>
    </source>
</evidence>
<dbReference type="PANTHER" id="PTHR43005:SF1">
    <property type="entry name" value="SPERMIDINE_PUTRESCINE TRANSPORT SYSTEM PERMEASE PROTEIN"/>
    <property type="match status" value="1"/>
</dbReference>
<feature type="transmembrane region" description="Helical" evidence="7">
    <location>
        <begin position="30"/>
        <end position="51"/>
    </location>
</feature>
<keyword evidence="3" id="KW-1003">Cell membrane</keyword>
<evidence type="ECO:0000256" key="3">
    <source>
        <dbReference type="ARBA" id="ARBA00022475"/>
    </source>
</evidence>
<dbReference type="Gene3D" id="1.10.3720.10">
    <property type="entry name" value="MetI-like"/>
    <property type="match status" value="1"/>
</dbReference>
<protein>
    <submittedName>
        <fullName evidence="9">Sugar ABC transporter permease</fullName>
    </submittedName>
</protein>
<dbReference type="PANTHER" id="PTHR43005">
    <property type="entry name" value="BLR7065 PROTEIN"/>
    <property type="match status" value="1"/>
</dbReference>
<dbReference type="EMBL" id="JAOCZP010000009">
    <property type="protein sequence ID" value="MCT7377824.1"/>
    <property type="molecule type" value="Genomic_DNA"/>
</dbReference>
<evidence type="ECO:0000256" key="4">
    <source>
        <dbReference type="ARBA" id="ARBA00022692"/>
    </source>
</evidence>
<comment type="subcellular location">
    <subcellularLocation>
        <location evidence="1 7">Cell membrane</location>
        <topology evidence="1 7">Multi-pass membrane protein</topology>
    </subcellularLocation>
</comment>
<evidence type="ECO:0000256" key="2">
    <source>
        <dbReference type="ARBA" id="ARBA00022448"/>
    </source>
</evidence>
<dbReference type="InterPro" id="IPR000515">
    <property type="entry name" value="MetI-like"/>
</dbReference>
<proteinExistence type="inferred from homology"/>
<evidence type="ECO:0000256" key="7">
    <source>
        <dbReference type="RuleBase" id="RU363032"/>
    </source>
</evidence>
<evidence type="ECO:0000313" key="9">
    <source>
        <dbReference type="EMBL" id="MCT7377824.1"/>
    </source>
</evidence>
<evidence type="ECO:0000256" key="5">
    <source>
        <dbReference type="ARBA" id="ARBA00022989"/>
    </source>
</evidence>
<feature type="transmembrane region" description="Helical" evidence="7">
    <location>
        <begin position="90"/>
        <end position="111"/>
    </location>
</feature>
<name>A0ABT2LXB1_9HYPH</name>
<keyword evidence="2 7" id="KW-0813">Transport</keyword>
<feature type="transmembrane region" description="Helical" evidence="7">
    <location>
        <begin position="174"/>
        <end position="198"/>
    </location>
</feature>
<evidence type="ECO:0000313" key="10">
    <source>
        <dbReference type="Proteomes" id="UP001320831"/>
    </source>
</evidence>
<dbReference type="CDD" id="cd06261">
    <property type="entry name" value="TM_PBP2"/>
    <property type="match status" value="1"/>
</dbReference>
<keyword evidence="10" id="KW-1185">Reference proteome</keyword>
<evidence type="ECO:0000259" key="8">
    <source>
        <dbReference type="PROSITE" id="PS50928"/>
    </source>
</evidence>